<evidence type="ECO:0000313" key="5">
    <source>
        <dbReference type="EMBL" id="RCG31583.1"/>
    </source>
</evidence>
<proteinExistence type="inferred from homology"/>
<keyword evidence="2" id="KW-0012">Acyltransferase</keyword>
<evidence type="ECO:0000256" key="3">
    <source>
        <dbReference type="ARBA" id="ARBA00038502"/>
    </source>
</evidence>
<organism evidence="5 6">
    <name type="scientific">Sphaerisporangium album</name>
    <dbReference type="NCBI Taxonomy" id="509200"/>
    <lineage>
        <taxon>Bacteria</taxon>
        <taxon>Bacillati</taxon>
        <taxon>Actinomycetota</taxon>
        <taxon>Actinomycetes</taxon>
        <taxon>Streptosporangiales</taxon>
        <taxon>Streptosporangiaceae</taxon>
        <taxon>Sphaerisporangium</taxon>
    </lineage>
</organism>
<evidence type="ECO:0000313" key="6">
    <source>
        <dbReference type="Proteomes" id="UP000253094"/>
    </source>
</evidence>
<dbReference type="AlphaFoldDB" id="A0A367FMF9"/>
<evidence type="ECO:0000256" key="2">
    <source>
        <dbReference type="ARBA" id="ARBA00023315"/>
    </source>
</evidence>
<evidence type="ECO:0000256" key="1">
    <source>
        <dbReference type="ARBA" id="ARBA00022679"/>
    </source>
</evidence>
<gene>
    <name evidence="5" type="ORF">DQ384_08400</name>
</gene>
<dbReference type="PANTHER" id="PTHR43792:SF8">
    <property type="entry name" value="[RIBOSOMAL PROTEIN US5]-ALANINE N-ACETYLTRANSFERASE"/>
    <property type="match status" value="1"/>
</dbReference>
<dbReference type="GO" id="GO:0016747">
    <property type="term" value="F:acyltransferase activity, transferring groups other than amino-acyl groups"/>
    <property type="evidence" value="ECO:0007669"/>
    <property type="project" value="InterPro"/>
</dbReference>
<dbReference type="Pfam" id="PF13302">
    <property type="entry name" value="Acetyltransf_3"/>
    <property type="match status" value="1"/>
</dbReference>
<evidence type="ECO:0000259" key="4">
    <source>
        <dbReference type="PROSITE" id="PS51186"/>
    </source>
</evidence>
<sequence length="192" mass="21621">MPSDLIPVVPPGRMRENEQPELRSGDLVLRPWSLEDAEVVLKAFADPAIRQWHRRSMAVYEEAESWIAQWSRGWQAETDAGWVVQARSGEVLGRISLRDVHLPEGLAQVTYWILPEARGRGVAPGAVVALTRWAFDDLRLHRLEICHSTANPASCRVALKSGYPVEGTLRSALLHLDGWHDMHLHARVNDNT</sequence>
<keyword evidence="6" id="KW-1185">Reference proteome</keyword>
<dbReference type="Proteomes" id="UP000253094">
    <property type="component" value="Unassembled WGS sequence"/>
</dbReference>
<accession>A0A367FMF9</accession>
<dbReference type="RefSeq" id="WP_114028153.1">
    <property type="nucleotide sequence ID" value="NZ_QOIL01000004.1"/>
</dbReference>
<feature type="domain" description="N-acetyltransferase" evidence="4">
    <location>
        <begin position="27"/>
        <end position="185"/>
    </location>
</feature>
<dbReference type="PANTHER" id="PTHR43792">
    <property type="entry name" value="GNAT FAMILY, PUTATIVE (AFU_ORTHOLOGUE AFUA_3G00765)-RELATED-RELATED"/>
    <property type="match status" value="1"/>
</dbReference>
<comment type="caution">
    <text evidence="5">The sequence shown here is derived from an EMBL/GenBank/DDBJ whole genome shotgun (WGS) entry which is preliminary data.</text>
</comment>
<protein>
    <submittedName>
        <fullName evidence="5">N-acetyltransferase</fullName>
    </submittedName>
</protein>
<name>A0A367FMF9_9ACTN</name>
<dbReference type="Gene3D" id="3.40.630.30">
    <property type="match status" value="1"/>
</dbReference>
<dbReference type="SUPFAM" id="SSF55729">
    <property type="entry name" value="Acyl-CoA N-acyltransferases (Nat)"/>
    <property type="match status" value="1"/>
</dbReference>
<dbReference type="InterPro" id="IPR051531">
    <property type="entry name" value="N-acetyltransferase"/>
</dbReference>
<dbReference type="EMBL" id="QOIL01000004">
    <property type="protein sequence ID" value="RCG31583.1"/>
    <property type="molecule type" value="Genomic_DNA"/>
</dbReference>
<keyword evidence="1 5" id="KW-0808">Transferase</keyword>
<comment type="similarity">
    <text evidence="3">Belongs to the acetyltransferase family. RimJ subfamily.</text>
</comment>
<dbReference type="PROSITE" id="PS51186">
    <property type="entry name" value="GNAT"/>
    <property type="match status" value="1"/>
</dbReference>
<dbReference type="InterPro" id="IPR000182">
    <property type="entry name" value="GNAT_dom"/>
</dbReference>
<dbReference type="InterPro" id="IPR016181">
    <property type="entry name" value="Acyl_CoA_acyltransferase"/>
</dbReference>
<dbReference type="OrthoDB" id="2061990at2"/>
<reference evidence="5 6" key="1">
    <citation type="submission" date="2018-06" db="EMBL/GenBank/DDBJ databases">
        <title>Sphaerisporangium craniellae sp. nov., isolated from a marine sponge in the South China Sea.</title>
        <authorList>
            <person name="Li L."/>
        </authorList>
    </citation>
    <scope>NUCLEOTIDE SEQUENCE [LARGE SCALE GENOMIC DNA]</scope>
    <source>
        <strain evidence="5 6">CCTCC AA 208026</strain>
    </source>
</reference>